<dbReference type="SMART" id="SM01053">
    <property type="entry name" value="CaMBD"/>
    <property type="match status" value="1"/>
</dbReference>
<feature type="chain" id="PRO_5047088116" description="Calmodulin-binding domain-containing protein" evidence="10">
    <location>
        <begin position="23"/>
        <end position="601"/>
    </location>
</feature>
<dbReference type="SUPFAM" id="SSF81327">
    <property type="entry name" value="Small-conductance potassium channel"/>
    <property type="match status" value="1"/>
</dbReference>
<keyword evidence="8" id="KW-0175">Coiled coil</keyword>
<evidence type="ECO:0000256" key="6">
    <source>
        <dbReference type="ARBA" id="ARBA00023136"/>
    </source>
</evidence>
<protein>
    <recommendedName>
        <fullName evidence="11">Calmodulin-binding domain-containing protein</fullName>
    </recommendedName>
</protein>
<evidence type="ECO:0000256" key="2">
    <source>
        <dbReference type="ARBA" id="ARBA00022448"/>
    </source>
</evidence>
<reference evidence="12 13" key="1">
    <citation type="journal article" date="2022" name="Allergy">
        <title>Genome assembly and annotation of Periplaneta americana reveal a comprehensive cockroach allergen profile.</title>
        <authorList>
            <person name="Wang L."/>
            <person name="Xiong Q."/>
            <person name="Saelim N."/>
            <person name="Wang L."/>
            <person name="Nong W."/>
            <person name="Wan A.T."/>
            <person name="Shi M."/>
            <person name="Liu X."/>
            <person name="Cao Q."/>
            <person name="Hui J.H.L."/>
            <person name="Sookrung N."/>
            <person name="Leung T.F."/>
            <person name="Tungtrongchitr A."/>
            <person name="Tsui S.K.W."/>
        </authorList>
    </citation>
    <scope>NUCLEOTIDE SEQUENCE [LARGE SCALE GENOMIC DNA]</scope>
    <source>
        <strain evidence="12">PWHHKU_190912</strain>
    </source>
</reference>
<keyword evidence="10" id="KW-0732">Signal</keyword>
<dbReference type="Pfam" id="PF02888">
    <property type="entry name" value="CaMBD"/>
    <property type="match status" value="1"/>
</dbReference>
<feature type="domain" description="Calmodulin-binding" evidence="11">
    <location>
        <begin position="407"/>
        <end position="480"/>
    </location>
</feature>
<feature type="transmembrane region" description="Helical" evidence="9">
    <location>
        <begin position="116"/>
        <end position="135"/>
    </location>
</feature>
<feature type="transmembrane region" description="Helical" evidence="9">
    <location>
        <begin position="220"/>
        <end position="240"/>
    </location>
</feature>
<keyword evidence="3 9" id="KW-0812">Transmembrane</keyword>
<keyword evidence="13" id="KW-1185">Reference proteome</keyword>
<dbReference type="Proteomes" id="UP001148838">
    <property type="component" value="Unassembled WGS sequence"/>
</dbReference>
<dbReference type="Gene3D" id="1.10.287.70">
    <property type="match status" value="3"/>
</dbReference>
<feature type="transmembrane region" description="Helical" evidence="9">
    <location>
        <begin position="324"/>
        <end position="342"/>
    </location>
</feature>
<dbReference type="InterPro" id="IPR015449">
    <property type="entry name" value="K_chnl_Ca-activ_SK"/>
</dbReference>
<name>A0ABQ8T693_PERAM</name>
<evidence type="ECO:0000256" key="1">
    <source>
        <dbReference type="ARBA" id="ARBA00004141"/>
    </source>
</evidence>
<evidence type="ECO:0000256" key="4">
    <source>
        <dbReference type="ARBA" id="ARBA00022989"/>
    </source>
</evidence>
<evidence type="ECO:0000313" key="13">
    <source>
        <dbReference type="Proteomes" id="UP001148838"/>
    </source>
</evidence>
<dbReference type="InterPro" id="IPR004178">
    <property type="entry name" value="CaM-bd_dom"/>
</dbReference>
<gene>
    <name evidence="12" type="ORF">ANN_11382</name>
</gene>
<sequence length="601" mass="70142">MIMPVRILLALQIRLFKSSVWSLLHIHHIAPSDFHIFRAVSNNLCGISSITKLLFQNLLDFRHRTGKLPVRFILSSVVIVECDALSRPVTVLITVYTKSSLWSVNVMYHDEEHANLLNSMWLIAITFLCVGYGDIVPNTYCGRGITLTCGMMFEKCNDEAVFVVYKTKNYPKRYWRDVTLRLAFRFHDEEHANLLNAMWLIAITFLSVGFGDIVPNTYCGRGIAVTTGIMPLSFFFFCNVKDFANYRIIQKSLQNLERYKYYNISEEKVFIVEHYYRSYGVGHHNRPSLRPVKDQYQERFKNAAPNNTIMLVFCRRKFHRTGSVLCHLTLIFIVCTIWDYNYNIKNTITIILRESRVVSDIGVFHKRESEIVYDEYDDVLCVGMASVRLFCVRVKRLGYDDSMINILYLQLKNAAANVLRETWLIYKHTRLVKRVNPGRVRTHQRKFLLAIYALRKVKMDQRKLMDNANTITDMAKTQNTVYEIVSDMSSRQDALEERLSSLEDKIVAIQEQVELLPDVLTRDKRILQIENELFRSIISSIDYNSEVHYSLQYKNGSTEIAYVQLKTSEMTFVVLKTSEILLQRNHTIVIKVNIFFVFFPI</sequence>
<comment type="subcellular location">
    <subcellularLocation>
        <location evidence="1">Membrane</location>
        <topology evidence="1">Multi-pass membrane protein</topology>
    </subcellularLocation>
</comment>
<feature type="signal peptide" evidence="10">
    <location>
        <begin position="1"/>
        <end position="22"/>
    </location>
</feature>
<keyword evidence="4 9" id="KW-1133">Transmembrane helix</keyword>
<dbReference type="EMBL" id="JAJSOF020000015">
    <property type="protein sequence ID" value="KAJ4441526.1"/>
    <property type="molecule type" value="Genomic_DNA"/>
</dbReference>
<organism evidence="12 13">
    <name type="scientific">Periplaneta americana</name>
    <name type="common">American cockroach</name>
    <name type="synonym">Blatta americana</name>
    <dbReference type="NCBI Taxonomy" id="6978"/>
    <lineage>
        <taxon>Eukaryota</taxon>
        <taxon>Metazoa</taxon>
        <taxon>Ecdysozoa</taxon>
        <taxon>Arthropoda</taxon>
        <taxon>Hexapoda</taxon>
        <taxon>Insecta</taxon>
        <taxon>Pterygota</taxon>
        <taxon>Neoptera</taxon>
        <taxon>Polyneoptera</taxon>
        <taxon>Dictyoptera</taxon>
        <taxon>Blattodea</taxon>
        <taxon>Blattoidea</taxon>
        <taxon>Blattidae</taxon>
        <taxon>Blattinae</taxon>
        <taxon>Periplaneta</taxon>
    </lineage>
</organism>
<dbReference type="InterPro" id="IPR036122">
    <property type="entry name" value="CaM-bd_dom_sf"/>
</dbReference>
<accession>A0ABQ8T693</accession>
<keyword evidence="2" id="KW-0813">Transport</keyword>
<evidence type="ECO:0000313" key="12">
    <source>
        <dbReference type="EMBL" id="KAJ4441526.1"/>
    </source>
</evidence>
<dbReference type="SUPFAM" id="SSF81324">
    <property type="entry name" value="Voltage-gated potassium channels"/>
    <property type="match status" value="2"/>
</dbReference>
<comment type="caution">
    <text evidence="12">The sequence shown here is derived from an EMBL/GenBank/DDBJ whole genome shotgun (WGS) entry which is preliminary data.</text>
</comment>
<feature type="transmembrane region" description="Helical" evidence="9">
    <location>
        <begin position="194"/>
        <end position="214"/>
    </location>
</feature>
<proteinExistence type="predicted"/>
<dbReference type="PANTHER" id="PTHR10153">
    <property type="entry name" value="SMALL CONDUCTANCE CALCIUM-ACTIVATED POTASSIUM CHANNEL"/>
    <property type="match status" value="1"/>
</dbReference>
<dbReference type="InterPro" id="IPR013099">
    <property type="entry name" value="K_chnl_dom"/>
</dbReference>
<evidence type="ECO:0000256" key="5">
    <source>
        <dbReference type="ARBA" id="ARBA00023065"/>
    </source>
</evidence>
<evidence type="ECO:0000256" key="10">
    <source>
        <dbReference type="SAM" id="SignalP"/>
    </source>
</evidence>
<keyword evidence="7" id="KW-0407">Ion channel</keyword>
<keyword evidence="5" id="KW-0406">Ion transport</keyword>
<feature type="coiled-coil region" evidence="8">
    <location>
        <begin position="485"/>
        <end position="512"/>
    </location>
</feature>
<evidence type="ECO:0000256" key="7">
    <source>
        <dbReference type="ARBA" id="ARBA00023303"/>
    </source>
</evidence>
<evidence type="ECO:0000259" key="11">
    <source>
        <dbReference type="SMART" id="SM01053"/>
    </source>
</evidence>
<keyword evidence="6 9" id="KW-0472">Membrane</keyword>
<evidence type="ECO:0000256" key="8">
    <source>
        <dbReference type="SAM" id="Coils"/>
    </source>
</evidence>
<dbReference type="Pfam" id="PF07885">
    <property type="entry name" value="Ion_trans_2"/>
    <property type="match status" value="2"/>
</dbReference>
<evidence type="ECO:0000256" key="9">
    <source>
        <dbReference type="SAM" id="Phobius"/>
    </source>
</evidence>
<evidence type="ECO:0000256" key="3">
    <source>
        <dbReference type="ARBA" id="ARBA00022692"/>
    </source>
</evidence>